<evidence type="ECO:0000259" key="8">
    <source>
        <dbReference type="Pfam" id="PF09335"/>
    </source>
</evidence>
<dbReference type="GO" id="GO:0005886">
    <property type="term" value="C:plasma membrane"/>
    <property type="evidence" value="ECO:0007669"/>
    <property type="project" value="UniProtKB-SubCell"/>
</dbReference>
<gene>
    <name evidence="9" type="ORF">GJU41_13505</name>
</gene>
<feature type="domain" description="VTT" evidence="8">
    <location>
        <begin position="30"/>
        <end position="150"/>
    </location>
</feature>
<evidence type="ECO:0000313" key="9">
    <source>
        <dbReference type="EMBL" id="MRX54994.1"/>
    </source>
</evidence>
<comment type="subcellular location">
    <subcellularLocation>
        <location evidence="1">Cell membrane</location>
        <topology evidence="1">Multi-pass membrane protein</topology>
    </subcellularLocation>
</comment>
<comment type="caution">
    <text evidence="9">The sequence shown here is derived from an EMBL/GenBank/DDBJ whole genome shotgun (WGS) entry which is preliminary data.</text>
</comment>
<keyword evidence="4 7" id="KW-0812">Transmembrane</keyword>
<protein>
    <recommendedName>
        <fullName evidence="8">VTT domain-containing protein</fullName>
    </recommendedName>
</protein>
<dbReference type="PANTHER" id="PTHR42709">
    <property type="entry name" value="ALKALINE PHOSPHATASE LIKE PROTEIN"/>
    <property type="match status" value="1"/>
</dbReference>
<feature type="transmembrane region" description="Helical" evidence="7">
    <location>
        <begin position="169"/>
        <end position="187"/>
    </location>
</feature>
<dbReference type="Proteomes" id="UP000441585">
    <property type="component" value="Unassembled WGS sequence"/>
</dbReference>
<keyword evidence="10" id="KW-1185">Reference proteome</keyword>
<evidence type="ECO:0000256" key="4">
    <source>
        <dbReference type="ARBA" id="ARBA00022692"/>
    </source>
</evidence>
<evidence type="ECO:0000256" key="6">
    <source>
        <dbReference type="ARBA" id="ARBA00023136"/>
    </source>
</evidence>
<evidence type="ECO:0000256" key="7">
    <source>
        <dbReference type="SAM" id="Phobius"/>
    </source>
</evidence>
<accession>A0A6I2MCC6</accession>
<feature type="transmembrane region" description="Helical" evidence="7">
    <location>
        <begin position="12"/>
        <end position="30"/>
    </location>
</feature>
<dbReference type="InterPro" id="IPR032816">
    <property type="entry name" value="VTT_dom"/>
</dbReference>
<dbReference type="AlphaFoldDB" id="A0A6I2MCC6"/>
<name>A0A6I2MCC6_9BACI</name>
<proteinExistence type="inferred from homology"/>
<keyword evidence="3" id="KW-1003">Cell membrane</keyword>
<organism evidence="9 10">
    <name type="scientific">Metabacillus idriensis</name>
    <dbReference type="NCBI Taxonomy" id="324768"/>
    <lineage>
        <taxon>Bacteria</taxon>
        <taxon>Bacillati</taxon>
        <taxon>Bacillota</taxon>
        <taxon>Bacilli</taxon>
        <taxon>Bacillales</taxon>
        <taxon>Bacillaceae</taxon>
        <taxon>Metabacillus</taxon>
    </lineage>
</organism>
<dbReference type="PANTHER" id="PTHR42709:SF6">
    <property type="entry name" value="UNDECAPRENYL PHOSPHATE TRANSPORTER A"/>
    <property type="match status" value="1"/>
</dbReference>
<evidence type="ECO:0000256" key="5">
    <source>
        <dbReference type="ARBA" id="ARBA00022989"/>
    </source>
</evidence>
<comment type="similarity">
    <text evidence="2">Belongs to the DedA family.</text>
</comment>
<dbReference type="RefSeq" id="WP_154318950.1">
    <property type="nucleotide sequence ID" value="NZ_CAJGAA010000004.1"/>
</dbReference>
<reference evidence="9 10" key="1">
    <citation type="submission" date="2019-11" db="EMBL/GenBank/DDBJ databases">
        <title>Bacillus idriensis genome.</title>
        <authorList>
            <person name="Konopka E.N."/>
            <person name="Newman J.D."/>
        </authorList>
    </citation>
    <scope>NUCLEOTIDE SEQUENCE [LARGE SCALE GENOMIC DNA]</scope>
    <source>
        <strain evidence="9 10">DSM 19097</strain>
    </source>
</reference>
<dbReference type="InterPro" id="IPR051311">
    <property type="entry name" value="DedA_domain"/>
</dbReference>
<keyword evidence="6 7" id="KW-0472">Membrane</keyword>
<feature type="transmembrane region" description="Helical" evidence="7">
    <location>
        <begin position="129"/>
        <end position="149"/>
    </location>
</feature>
<sequence length="203" mass="22867">MLDFIINLLREFGIWGLMAGLAIEASSLPFPGSLITLAYGYLLDLSILQLIWIAFLGSAVYTVFSFIPYWIGYKLEHKMKKKLTKKKKTFEKTQRWFKKCGLWSIAIARPLGIGNYISYVSGLSKVKALPFAGLTFLGVFPLNITMLWLGQIGNLKSISAFMSDMQTYIMIAVGLAIILFLLYRFVYKKKDCSDPASSSSQKV</sequence>
<keyword evidence="5 7" id="KW-1133">Transmembrane helix</keyword>
<dbReference type="EMBL" id="WKKF01000003">
    <property type="protein sequence ID" value="MRX54994.1"/>
    <property type="molecule type" value="Genomic_DNA"/>
</dbReference>
<evidence type="ECO:0000313" key="10">
    <source>
        <dbReference type="Proteomes" id="UP000441585"/>
    </source>
</evidence>
<feature type="transmembrane region" description="Helical" evidence="7">
    <location>
        <begin position="50"/>
        <end position="75"/>
    </location>
</feature>
<evidence type="ECO:0000256" key="2">
    <source>
        <dbReference type="ARBA" id="ARBA00010792"/>
    </source>
</evidence>
<evidence type="ECO:0000256" key="1">
    <source>
        <dbReference type="ARBA" id="ARBA00004651"/>
    </source>
</evidence>
<evidence type="ECO:0000256" key="3">
    <source>
        <dbReference type="ARBA" id="ARBA00022475"/>
    </source>
</evidence>
<dbReference type="Pfam" id="PF09335">
    <property type="entry name" value="VTT_dom"/>
    <property type="match status" value="1"/>
</dbReference>